<accession>A0A4R1R6Z4</accession>
<dbReference type="EMBL" id="SLUM01000002">
    <property type="protein sequence ID" value="TCL61318.1"/>
    <property type="molecule type" value="Genomic_DNA"/>
</dbReference>
<gene>
    <name evidence="2" type="ORF">EDD77_10256</name>
</gene>
<protein>
    <submittedName>
        <fullName evidence="2">Uncharacterized protein</fullName>
    </submittedName>
</protein>
<sequence length="84" mass="8954">MESGMNFHHQGQNAVGQVDQGNEPGKQGGKKHQTDPDEGFGAYLPWVDPMLLPGGVQKIQDDSVQAVQPAPDQRGGGCEPEPCE</sequence>
<dbReference type="Proteomes" id="UP000295184">
    <property type="component" value="Unassembled WGS sequence"/>
</dbReference>
<evidence type="ECO:0000313" key="2">
    <source>
        <dbReference type="EMBL" id="TCL61318.1"/>
    </source>
</evidence>
<reference evidence="2 3" key="1">
    <citation type="submission" date="2019-03" db="EMBL/GenBank/DDBJ databases">
        <title>Genomic Encyclopedia of Type Strains, Phase IV (KMG-IV): sequencing the most valuable type-strain genomes for metagenomic binning, comparative biology and taxonomic classification.</title>
        <authorList>
            <person name="Goeker M."/>
        </authorList>
    </citation>
    <scope>NUCLEOTIDE SEQUENCE [LARGE SCALE GENOMIC DNA]</scope>
    <source>
        <strain evidence="2 3">DSM 100451</strain>
    </source>
</reference>
<proteinExistence type="predicted"/>
<name>A0A4R1R6Z4_9FIRM</name>
<comment type="caution">
    <text evidence="2">The sequence shown here is derived from an EMBL/GenBank/DDBJ whole genome shotgun (WGS) entry which is preliminary data.</text>
</comment>
<dbReference type="AlphaFoldDB" id="A0A4R1R6Z4"/>
<organism evidence="2 3">
    <name type="scientific">Allofournierella massiliensis</name>
    <dbReference type="NCBI Taxonomy" id="1650663"/>
    <lineage>
        <taxon>Bacteria</taxon>
        <taxon>Bacillati</taxon>
        <taxon>Bacillota</taxon>
        <taxon>Clostridia</taxon>
        <taxon>Eubacteriales</taxon>
        <taxon>Oscillospiraceae</taxon>
        <taxon>Allofournierella</taxon>
    </lineage>
</organism>
<feature type="region of interest" description="Disordered" evidence="1">
    <location>
        <begin position="1"/>
        <end position="84"/>
    </location>
</feature>
<evidence type="ECO:0000256" key="1">
    <source>
        <dbReference type="SAM" id="MobiDB-lite"/>
    </source>
</evidence>
<dbReference type="OrthoDB" id="1850704at2"/>
<dbReference type="RefSeq" id="WP_058966144.1">
    <property type="nucleotide sequence ID" value="NZ_CABKVM010000019.1"/>
</dbReference>
<evidence type="ECO:0000313" key="3">
    <source>
        <dbReference type="Proteomes" id="UP000295184"/>
    </source>
</evidence>